<accession>A0A6I4VTZ7</accession>
<comment type="caution">
    <text evidence="1">The sequence shown here is derived from an EMBL/GenBank/DDBJ whole genome shotgun (WGS) entry which is preliminary data.</text>
</comment>
<reference evidence="1 2" key="1">
    <citation type="submission" date="2019-12" db="EMBL/GenBank/DDBJ databases">
        <title>Whole-genome analyses of novel actinobacteria.</title>
        <authorList>
            <person name="Sahin N."/>
            <person name="Saygin H."/>
        </authorList>
    </citation>
    <scope>NUCLEOTIDE SEQUENCE [LARGE SCALE GENOMIC DNA]</scope>
    <source>
        <strain evidence="1 2">KC615</strain>
    </source>
</reference>
<organism evidence="1 2">
    <name type="scientific">Shimazuella alba</name>
    <dbReference type="NCBI Taxonomy" id="2690964"/>
    <lineage>
        <taxon>Bacteria</taxon>
        <taxon>Bacillati</taxon>
        <taxon>Bacillota</taxon>
        <taxon>Bacilli</taxon>
        <taxon>Bacillales</taxon>
        <taxon>Thermoactinomycetaceae</taxon>
        <taxon>Shimazuella</taxon>
    </lineage>
</organism>
<dbReference type="Proteomes" id="UP000430692">
    <property type="component" value="Unassembled WGS sequence"/>
</dbReference>
<gene>
    <name evidence="1" type="ORF">GSM42_06265</name>
</gene>
<protein>
    <submittedName>
        <fullName evidence="1">Uncharacterized protein</fullName>
    </submittedName>
</protein>
<evidence type="ECO:0000313" key="2">
    <source>
        <dbReference type="Proteomes" id="UP000430692"/>
    </source>
</evidence>
<proteinExistence type="predicted"/>
<name>A0A6I4VTZ7_9BACL</name>
<evidence type="ECO:0000313" key="1">
    <source>
        <dbReference type="EMBL" id="MXQ53340.1"/>
    </source>
</evidence>
<sequence>MNSITGKFSIVDMNTGKNYLDIDTIEYEGSLANVVDYGNSAQVPSEGSILDLYRNKNRIATIFAGEEKIYIYHE</sequence>
<dbReference type="EMBL" id="WUUL01000003">
    <property type="protein sequence ID" value="MXQ53340.1"/>
    <property type="molecule type" value="Genomic_DNA"/>
</dbReference>
<keyword evidence="2" id="KW-1185">Reference proteome</keyword>
<dbReference type="RefSeq" id="WP_160800690.1">
    <property type="nucleotide sequence ID" value="NZ_WUUL01000003.1"/>
</dbReference>
<dbReference type="AlphaFoldDB" id="A0A6I4VTZ7"/>